<dbReference type="OrthoDB" id="954824at2"/>
<dbReference type="InterPro" id="IPR021994">
    <property type="entry name" value="DUF3592"/>
</dbReference>
<proteinExistence type="predicted"/>
<evidence type="ECO:0000256" key="1">
    <source>
        <dbReference type="SAM" id="Phobius"/>
    </source>
</evidence>
<feature type="transmembrane region" description="Helical" evidence="1">
    <location>
        <begin position="105"/>
        <end position="129"/>
    </location>
</feature>
<evidence type="ECO:0000313" key="3">
    <source>
        <dbReference type="EMBL" id="PWN72319.1"/>
    </source>
</evidence>
<keyword evidence="1" id="KW-0472">Membrane</keyword>
<dbReference type="Proteomes" id="UP000236594">
    <property type="component" value="Unassembled WGS sequence"/>
</dbReference>
<organism evidence="3 4">
    <name type="scientific">Chryseobacterium phosphatilyticum</name>
    <dbReference type="NCBI Taxonomy" id="475075"/>
    <lineage>
        <taxon>Bacteria</taxon>
        <taxon>Pseudomonadati</taxon>
        <taxon>Bacteroidota</taxon>
        <taxon>Flavobacteriia</taxon>
        <taxon>Flavobacteriales</taxon>
        <taxon>Weeksellaceae</taxon>
        <taxon>Chryseobacterium group</taxon>
        <taxon>Chryseobacterium</taxon>
    </lineage>
</organism>
<dbReference type="AlphaFoldDB" id="A0A316XGJ8"/>
<dbReference type="EMBL" id="PPED02000001">
    <property type="protein sequence ID" value="PWN72319.1"/>
    <property type="molecule type" value="Genomic_DNA"/>
</dbReference>
<keyword evidence="1" id="KW-1133">Transmembrane helix</keyword>
<gene>
    <name evidence="3" type="ORF">C1631_006895</name>
</gene>
<reference evidence="3 4" key="1">
    <citation type="submission" date="2018-04" db="EMBL/GenBank/DDBJ databases">
        <title>Draft Genome Sequence of Phosphate-Solubilizing Chryseobacterium sp. ISE14 that is a Biocontrol and Plant Growth-Promoting Rhizobacterium Isolated from Cucumber.</title>
        <authorList>
            <person name="Jeong J.-J."/>
            <person name="Sang M.K."/>
            <person name="Choi I.-G."/>
            <person name="Kim K.D."/>
        </authorList>
    </citation>
    <scope>NUCLEOTIDE SEQUENCE [LARGE SCALE GENOMIC DNA]</scope>
    <source>
        <strain evidence="3 4">ISE14</strain>
    </source>
</reference>
<evidence type="ECO:0000313" key="4">
    <source>
        <dbReference type="Proteomes" id="UP000236594"/>
    </source>
</evidence>
<feature type="domain" description="DUF3592" evidence="2">
    <location>
        <begin position="35"/>
        <end position="102"/>
    </location>
</feature>
<evidence type="ECO:0000259" key="2">
    <source>
        <dbReference type="Pfam" id="PF12158"/>
    </source>
</evidence>
<dbReference type="Pfam" id="PF12158">
    <property type="entry name" value="DUF3592"/>
    <property type="match status" value="1"/>
</dbReference>
<protein>
    <submittedName>
        <fullName evidence="3">DUF3592 domain-containing protein</fullName>
    </submittedName>
</protein>
<name>A0A316XGJ8_9FLAO</name>
<accession>A0A316XGJ8</accession>
<sequence length="134" mass="15059">MWQYYLMLGAGLGLLILAAISFKSTITFLKNGEKVTGTVTSLREIDSDGVVYVPVFTYRTKDNTEYTYELAEGTNPSSWSEGDTETIIYDPKDPSKVELYTYFRIFAWPLILLSAALPLLVIGGGYFIAEQYLK</sequence>
<keyword evidence="4" id="KW-1185">Reference proteome</keyword>
<keyword evidence="1" id="KW-0812">Transmembrane</keyword>
<comment type="caution">
    <text evidence="3">The sequence shown here is derived from an EMBL/GenBank/DDBJ whole genome shotgun (WGS) entry which is preliminary data.</text>
</comment>
<dbReference type="RefSeq" id="WP_103249263.1">
    <property type="nucleotide sequence ID" value="NZ_PPED02000001.1"/>
</dbReference>